<dbReference type="Gene3D" id="1.20.120.530">
    <property type="entry name" value="GntR ligand-binding domain-like"/>
    <property type="match status" value="1"/>
</dbReference>
<reference evidence="5 6" key="1">
    <citation type="submission" date="2019-07" db="EMBL/GenBank/DDBJ databases">
        <title>Whole genome shotgun sequence of Cerasibacillus quisquiliarum NBRC 102429.</title>
        <authorList>
            <person name="Hosoyama A."/>
            <person name="Uohara A."/>
            <person name="Ohji S."/>
            <person name="Ichikawa N."/>
        </authorList>
    </citation>
    <scope>NUCLEOTIDE SEQUENCE [LARGE SCALE GENOMIC DNA]</scope>
    <source>
        <strain evidence="5 6">NBRC 102429</strain>
    </source>
</reference>
<evidence type="ECO:0000259" key="4">
    <source>
        <dbReference type="PROSITE" id="PS50949"/>
    </source>
</evidence>
<dbReference type="OrthoDB" id="9782299at2"/>
<evidence type="ECO:0000256" key="3">
    <source>
        <dbReference type="ARBA" id="ARBA00023163"/>
    </source>
</evidence>
<name>A0A511UXH4_9BACI</name>
<keyword evidence="2" id="KW-0238">DNA-binding</keyword>
<dbReference type="InterPro" id="IPR011711">
    <property type="entry name" value="GntR_C"/>
</dbReference>
<proteinExistence type="predicted"/>
<protein>
    <submittedName>
        <fullName evidence="5">HTH-type transcriptional regulator LutR</fullName>
    </submittedName>
</protein>
<dbReference type="Pfam" id="PF00392">
    <property type="entry name" value="GntR"/>
    <property type="match status" value="1"/>
</dbReference>
<dbReference type="InterPro" id="IPR000524">
    <property type="entry name" value="Tscrpt_reg_HTH_GntR"/>
</dbReference>
<dbReference type="Pfam" id="PF07729">
    <property type="entry name" value="FCD"/>
    <property type="match status" value="1"/>
</dbReference>
<dbReference type="InterPro" id="IPR036390">
    <property type="entry name" value="WH_DNA-bd_sf"/>
</dbReference>
<comment type="caution">
    <text evidence="5">The sequence shown here is derived from an EMBL/GenBank/DDBJ whole genome shotgun (WGS) entry which is preliminary data.</text>
</comment>
<keyword evidence="3" id="KW-0804">Transcription</keyword>
<dbReference type="PRINTS" id="PR00035">
    <property type="entry name" value="HTHGNTR"/>
</dbReference>
<dbReference type="SUPFAM" id="SSF48008">
    <property type="entry name" value="GntR ligand-binding domain-like"/>
    <property type="match status" value="1"/>
</dbReference>
<evidence type="ECO:0000313" key="5">
    <source>
        <dbReference type="EMBL" id="GEN31335.1"/>
    </source>
</evidence>
<dbReference type="SUPFAM" id="SSF46785">
    <property type="entry name" value="Winged helix' DNA-binding domain"/>
    <property type="match status" value="1"/>
</dbReference>
<dbReference type="EMBL" id="BJXW01000014">
    <property type="protein sequence ID" value="GEN31335.1"/>
    <property type="molecule type" value="Genomic_DNA"/>
</dbReference>
<dbReference type="InterPro" id="IPR036388">
    <property type="entry name" value="WH-like_DNA-bd_sf"/>
</dbReference>
<evidence type="ECO:0000313" key="6">
    <source>
        <dbReference type="Proteomes" id="UP000321491"/>
    </source>
</evidence>
<dbReference type="InterPro" id="IPR008920">
    <property type="entry name" value="TF_FadR/GntR_C"/>
</dbReference>
<dbReference type="GO" id="GO:0003677">
    <property type="term" value="F:DNA binding"/>
    <property type="evidence" value="ECO:0007669"/>
    <property type="project" value="UniProtKB-KW"/>
</dbReference>
<gene>
    <name evidence="5" type="primary">lutR</name>
    <name evidence="5" type="ORF">CQU01_15730</name>
</gene>
<dbReference type="PANTHER" id="PTHR43537:SF5">
    <property type="entry name" value="UXU OPERON TRANSCRIPTIONAL REGULATOR"/>
    <property type="match status" value="1"/>
</dbReference>
<dbReference type="Proteomes" id="UP000321491">
    <property type="component" value="Unassembled WGS sequence"/>
</dbReference>
<dbReference type="Gene3D" id="1.10.10.10">
    <property type="entry name" value="Winged helix-like DNA-binding domain superfamily/Winged helix DNA-binding domain"/>
    <property type="match status" value="1"/>
</dbReference>
<dbReference type="GO" id="GO:0003700">
    <property type="term" value="F:DNA-binding transcription factor activity"/>
    <property type="evidence" value="ECO:0007669"/>
    <property type="project" value="InterPro"/>
</dbReference>
<keyword evidence="1" id="KW-0805">Transcription regulation</keyword>
<feature type="domain" description="HTH gntR-type" evidence="4">
    <location>
        <begin position="9"/>
        <end position="77"/>
    </location>
</feature>
<dbReference type="SMART" id="SM00895">
    <property type="entry name" value="FCD"/>
    <property type="match status" value="1"/>
</dbReference>
<keyword evidence="6" id="KW-1185">Reference proteome</keyword>
<dbReference type="RefSeq" id="WP_146937433.1">
    <property type="nucleotide sequence ID" value="NZ_BJXW01000014.1"/>
</dbReference>
<evidence type="ECO:0000256" key="1">
    <source>
        <dbReference type="ARBA" id="ARBA00023015"/>
    </source>
</evidence>
<dbReference type="PANTHER" id="PTHR43537">
    <property type="entry name" value="TRANSCRIPTIONAL REGULATOR, GNTR FAMILY"/>
    <property type="match status" value="1"/>
</dbReference>
<evidence type="ECO:0000256" key="2">
    <source>
        <dbReference type="ARBA" id="ARBA00023125"/>
    </source>
</evidence>
<dbReference type="AlphaFoldDB" id="A0A511UXH4"/>
<organism evidence="5 6">
    <name type="scientific">Cerasibacillus quisquiliarum</name>
    <dbReference type="NCBI Taxonomy" id="227865"/>
    <lineage>
        <taxon>Bacteria</taxon>
        <taxon>Bacillati</taxon>
        <taxon>Bacillota</taxon>
        <taxon>Bacilli</taxon>
        <taxon>Bacillales</taxon>
        <taxon>Bacillaceae</taxon>
        <taxon>Cerasibacillus</taxon>
    </lineage>
</organism>
<sequence>MVYEPIRSKKIYEKVSDTIIEKIKLGELKPGEKLDSVERLANQFHVSRSAIREALSGLRAVGIVEIKHGEGTFITEFDPSKFSLPITTALIEKVEDIKELSEVRKILEVGAASSAALNHKKEDLILLEKSLRAMEQAKGKGELGEKADLEFHIAIAKATHNKMLMNLMKSVSGFMIESMRETRRLILYSEQRNELLVQEHYRIFQAIKNRDEYEARQAMFDHLVEVEKVLANHLD</sequence>
<dbReference type="CDD" id="cd07377">
    <property type="entry name" value="WHTH_GntR"/>
    <property type="match status" value="1"/>
</dbReference>
<dbReference type="PROSITE" id="PS50949">
    <property type="entry name" value="HTH_GNTR"/>
    <property type="match status" value="1"/>
</dbReference>
<accession>A0A511UXH4</accession>
<dbReference type="SMART" id="SM00345">
    <property type="entry name" value="HTH_GNTR"/>
    <property type="match status" value="1"/>
</dbReference>